<dbReference type="Proteomes" id="UP000054324">
    <property type="component" value="Unassembled WGS sequence"/>
</dbReference>
<evidence type="ECO:0000313" key="3">
    <source>
        <dbReference type="Proteomes" id="UP000054324"/>
    </source>
</evidence>
<dbReference type="GeneID" id="20330404"/>
<dbReference type="AlphaFoldDB" id="A0A074Z4I1"/>
<dbReference type="CTD" id="20330404"/>
<protein>
    <submittedName>
        <fullName evidence="2">Uncharacterized protein</fullName>
    </submittedName>
</protein>
<dbReference type="KEGG" id="ovi:T265_16239"/>
<name>A0A074Z4I1_OPIVI</name>
<dbReference type="STRING" id="6198.A0A074Z4I1"/>
<gene>
    <name evidence="2" type="ORF">T265_16239</name>
</gene>
<feature type="compositionally biased region" description="Basic residues" evidence="1">
    <location>
        <begin position="77"/>
        <end position="91"/>
    </location>
</feature>
<accession>A0A074Z4I1</accession>
<feature type="non-terminal residue" evidence="2">
    <location>
        <position position="1"/>
    </location>
</feature>
<feature type="region of interest" description="Disordered" evidence="1">
    <location>
        <begin position="58"/>
        <end position="91"/>
    </location>
</feature>
<dbReference type="RefSeq" id="XP_009178073.1">
    <property type="nucleotide sequence ID" value="XM_009179809.1"/>
</dbReference>
<dbReference type="EMBL" id="KL607335">
    <property type="protein sequence ID" value="KER18180.1"/>
    <property type="molecule type" value="Genomic_DNA"/>
</dbReference>
<keyword evidence="3" id="KW-1185">Reference proteome</keyword>
<sequence>PANEVTWSKDRVVDPGVDISKNGAVTPEDTTLHATNATEVVGAPAAVGTIQLEQLALDEHESDETEEFVQAPQPKASSKRRQKQKNKSFAD</sequence>
<evidence type="ECO:0000256" key="1">
    <source>
        <dbReference type="SAM" id="MobiDB-lite"/>
    </source>
</evidence>
<proteinExistence type="predicted"/>
<organism evidence="2 3">
    <name type="scientific">Opisthorchis viverrini</name>
    <name type="common">Southeast Asian liver fluke</name>
    <dbReference type="NCBI Taxonomy" id="6198"/>
    <lineage>
        <taxon>Eukaryota</taxon>
        <taxon>Metazoa</taxon>
        <taxon>Spiralia</taxon>
        <taxon>Lophotrochozoa</taxon>
        <taxon>Platyhelminthes</taxon>
        <taxon>Trematoda</taxon>
        <taxon>Digenea</taxon>
        <taxon>Opisthorchiida</taxon>
        <taxon>Opisthorchiata</taxon>
        <taxon>Opisthorchiidae</taxon>
        <taxon>Opisthorchis</taxon>
    </lineage>
</organism>
<reference evidence="2 3" key="1">
    <citation type="submission" date="2013-11" db="EMBL/GenBank/DDBJ databases">
        <title>Opisthorchis viverrini - life in the bile duct.</title>
        <authorList>
            <person name="Young N.D."/>
            <person name="Nagarajan N."/>
            <person name="Lin S.J."/>
            <person name="Korhonen P.K."/>
            <person name="Jex A.R."/>
            <person name="Hall R.S."/>
            <person name="Safavi-Hemami H."/>
            <person name="Kaewkong W."/>
            <person name="Bertrand D."/>
            <person name="Gao S."/>
            <person name="Seet Q."/>
            <person name="Wongkham S."/>
            <person name="Teh B.T."/>
            <person name="Wongkham C."/>
            <person name="Intapan P.M."/>
            <person name="Maleewong W."/>
            <person name="Yang X."/>
            <person name="Hu M."/>
            <person name="Wang Z."/>
            <person name="Hofmann A."/>
            <person name="Sternberg P.W."/>
            <person name="Tan P."/>
            <person name="Wang J."/>
            <person name="Gasser R.B."/>
        </authorList>
    </citation>
    <scope>NUCLEOTIDE SEQUENCE [LARGE SCALE GENOMIC DNA]</scope>
</reference>
<evidence type="ECO:0000313" key="2">
    <source>
        <dbReference type="EMBL" id="KER18180.1"/>
    </source>
</evidence>